<feature type="transmembrane region" description="Helical" evidence="7">
    <location>
        <begin position="428"/>
        <end position="448"/>
    </location>
</feature>
<feature type="transmembrane region" description="Helical" evidence="7">
    <location>
        <begin position="29"/>
        <end position="53"/>
    </location>
</feature>
<evidence type="ECO:0000256" key="4">
    <source>
        <dbReference type="ARBA" id="ARBA00022692"/>
    </source>
</evidence>
<evidence type="ECO:0000256" key="1">
    <source>
        <dbReference type="ARBA" id="ARBA00004651"/>
    </source>
</evidence>
<feature type="transmembrane region" description="Helical" evidence="7">
    <location>
        <begin position="261"/>
        <end position="285"/>
    </location>
</feature>
<feature type="transmembrane region" description="Helical" evidence="7">
    <location>
        <begin position="191"/>
        <end position="212"/>
    </location>
</feature>
<feature type="transmembrane region" description="Helical" evidence="7">
    <location>
        <begin position="297"/>
        <end position="318"/>
    </location>
</feature>
<keyword evidence="9" id="KW-1185">Reference proteome</keyword>
<feature type="transmembrane region" description="Helical" evidence="7">
    <location>
        <begin position="99"/>
        <end position="125"/>
    </location>
</feature>
<proteinExistence type="inferred from homology"/>
<comment type="similarity">
    <text evidence="2">Belongs to the polysaccharide synthase family.</text>
</comment>
<accession>A0ABY7NS70</accession>
<dbReference type="CDD" id="cd13127">
    <property type="entry name" value="MATE_tuaB_like"/>
    <property type="match status" value="1"/>
</dbReference>
<feature type="transmembrane region" description="Helical" evidence="7">
    <location>
        <begin position="59"/>
        <end position="78"/>
    </location>
</feature>
<evidence type="ECO:0000256" key="2">
    <source>
        <dbReference type="ARBA" id="ARBA00007430"/>
    </source>
</evidence>
<dbReference type="RefSeq" id="WP_270076987.1">
    <property type="nucleotide sequence ID" value="NZ_CP115174.1"/>
</dbReference>
<evidence type="ECO:0000256" key="6">
    <source>
        <dbReference type="ARBA" id="ARBA00023136"/>
    </source>
</evidence>
<dbReference type="Proteomes" id="UP001210865">
    <property type="component" value="Chromosome"/>
</dbReference>
<evidence type="ECO:0000256" key="3">
    <source>
        <dbReference type="ARBA" id="ARBA00022475"/>
    </source>
</evidence>
<dbReference type="Pfam" id="PF13440">
    <property type="entry name" value="Polysacc_synt_3"/>
    <property type="match status" value="1"/>
</dbReference>
<feature type="transmembrane region" description="Helical" evidence="7">
    <location>
        <begin position="219"/>
        <end position="241"/>
    </location>
</feature>
<dbReference type="PANTHER" id="PTHR30250">
    <property type="entry name" value="PST FAMILY PREDICTED COLANIC ACID TRANSPORTER"/>
    <property type="match status" value="1"/>
</dbReference>
<gene>
    <name evidence="8" type="ORF">PBT88_19745</name>
</gene>
<sequence length="501" mass="53385">MSAIREGVESGREARESVSGMTARIRSAVIWRSGSQIVGQMVMWASTFLVLRLLTPGDYGLFAMTQVVIGLAQLMNGYSFASSLVQAEELDEVRAGQVFGVLLLMNGAIALAQFLVAPLAAVYFHQPQLTAILRVQSLLHLTTPFIIMPQALLSRRIDFRTQGRANLMGALAGAITALACALAGLGVWTLVLAPLALFGTRALLLGILGRWWIRPRFALAGAGAMLGFGGTVLISDILWFVQNQADVFIAGRRFDAHMLGLYSEGLFLTQILVNKFVPALNEVAFPAYARMQADRSAVAWSFAKALSIIMLVAMPFYVGLATTAEPLILTVMGPKWSGAVPLVQLLAFAMPFVTLHVLYPPATNALGQPRIGAISSAAGAIVLPIAFWIGVPHGPIGMAAAWVVSMPLLVLVSSSLSLPVLGLSWARLCRAVLPPLIAALAMGAIVVGVDRWLPPIAPPLRLMTLVPIGVLAYGAFVLLFARDTAQQAFAMVRGRGRAATP</sequence>
<keyword evidence="3" id="KW-1003">Cell membrane</keyword>
<feature type="transmembrane region" description="Helical" evidence="7">
    <location>
        <begin position="396"/>
        <end position="421"/>
    </location>
</feature>
<feature type="transmembrane region" description="Helical" evidence="7">
    <location>
        <begin position="338"/>
        <end position="359"/>
    </location>
</feature>
<feature type="transmembrane region" description="Helical" evidence="7">
    <location>
        <begin position="131"/>
        <end position="153"/>
    </location>
</feature>
<keyword evidence="4 7" id="KW-0812">Transmembrane</keyword>
<dbReference type="InterPro" id="IPR050833">
    <property type="entry name" value="Poly_Biosynth_Transport"/>
</dbReference>
<feature type="transmembrane region" description="Helical" evidence="7">
    <location>
        <begin position="165"/>
        <end position="185"/>
    </location>
</feature>
<evidence type="ECO:0000313" key="9">
    <source>
        <dbReference type="Proteomes" id="UP001210865"/>
    </source>
</evidence>
<feature type="transmembrane region" description="Helical" evidence="7">
    <location>
        <begin position="371"/>
        <end position="390"/>
    </location>
</feature>
<protein>
    <submittedName>
        <fullName evidence="8">Oligosaccharide flippase family protein</fullName>
    </submittedName>
</protein>
<evidence type="ECO:0000256" key="7">
    <source>
        <dbReference type="SAM" id="Phobius"/>
    </source>
</evidence>
<dbReference type="PANTHER" id="PTHR30250:SF10">
    <property type="entry name" value="LIPOPOLYSACCHARIDE BIOSYNTHESIS PROTEIN WZXC"/>
    <property type="match status" value="1"/>
</dbReference>
<organism evidence="8 9">
    <name type="scientific">Sphingomonas abietis</name>
    <dbReference type="NCBI Taxonomy" id="3012344"/>
    <lineage>
        <taxon>Bacteria</taxon>
        <taxon>Pseudomonadati</taxon>
        <taxon>Pseudomonadota</taxon>
        <taxon>Alphaproteobacteria</taxon>
        <taxon>Sphingomonadales</taxon>
        <taxon>Sphingomonadaceae</taxon>
        <taxon>Sphingomonas</taxon>
    </lineage>
</organism>
<evidence type="ECO:0000313" key="8">
    <source>
        <dbReference type="EMBL" id="WBO22341.1"/>
    </source>
</evidence>
<feature type="transmembrane region" description="Helical" evidence="7">
    <location>
        <begin position="460"/>
        <end position="481"/>
    </location>
</feature>
<comment type="subcellular location">
    <subcellularLocation>
        <location evidence="1">Cell membrane</location>
        <topology evidence="1">Multi-pass membrane protein</topology>
    </subcellularLocation>
</comment>
<dbReference type="EMBL" id="CP115174">
    <property type="protein sequence ID" value="WBO22341.1"/>
    <property type="molecule type" value="Genomic_DNA"/>
</dbReference>
<evidence type="ECO:0000256" key="5">
    <source>
        <dbReference type="ARBA" id="ARBA00022989"/>
    </source>
</evidence>
<keyword evidence="5 7" id="KW-1133">Transmembrane helix</keyword>
<reference evidence="8 9" key="1">
    <citation type="submission" date="2022-12" db="EMBL/GenBank/DDBJ databases">
        <title>Sphingomonas abieness sp. nov., an endophytic bacterium isolated from Abies koreana.</title>
        <authorList>
            <person name="Jiang L."/>
            <person name="Lee J."/>
        </authorList>
    </citation>
    <scope>NUCLEOTIDE SEQUENCE [LARGE SCALE GENOMIC DNA]</scope>
    <source>
        <strain evidence="9">PAMB 00755</strain>
    </source>
</reference>
<keyword evidence="6 7" id="KW-0472">Membrane</keyword>
<name>A0ABY7NS70_9SPHN</name>